<gene>
    <name evidence="2" type="ORF">GCM10009823_10940</name>
</gene>
<comment type="caution">
    <text evidence="2">The sequence shown here is derived from an EMBL/GenBank/DDBJ whole genome shotgun (WGS) entry which is preliminary data.</text>
</comment>
<feature type="region of interest" description="Disordered" evidence="1">
    <location>
        <begin position="90"/>
        <end position="133"/>
    </location>
</feature>
<evidence type="ECO:0008006" key="4">
    <source>
        <dbReference type="Google" id="ProtNLM"/>
    </source>
</evidence>
<keyword evidence="3" id="KW-1185">Reference proteome</keyword>
<evidence type="ECO:0000313" key="3">
    <source>
        <dbReference type="Proteomes" id="UP001500984"/>
    </source>
</evidence>
<proteinExistence type="predicted"/>
<evidence type="ECO:0000313" key="2">
    <source>
        <dbReference type="EMBL" id="GAA2092893.1"/>
    </source>
</evidence>
<dbReference type="EMBL" id="BAAAPZ010000003">
    <property type="protein sequence ID" value="GAA2092893.1"/>
    <property type="molecule type" value="Genomic_DNA"/>
</dbReference>
<dbReference type="CDD" id="cd11614">
    <property type="entry name" value="SAF_CpaB_FlgA_like"/>
    <property type="match status" value="1"/>
</dbReference>
<reference evidence="2 3" key="1">
    <citation type="journal article" date="2019" name="Int. J. Syst. Evol. Microbiol.">
        <title>The Global Catalogue of Microorganisms (GCM) 10K type strain sequencing project: providing services to taxonomists for standard genome sequencing and annotation.</title>
        <authorList>
            <consortium name="The Broad Institute Genomics Platform"/>
            <consortium name="The Broad Institute Genome Sequencing Center for Infectious Disease"/>
            <person name="Wu L."/>
            <person name="Ma J."/>
        </authorList>
    </citation>
    <scope>NUCLEOTIDE SEQUENCE [LARGE SCALE GENOMIC DNA]</scope>
    <source>
        <strain evidence="2 3">JCM 15900</strain>
    </source>
</reference>
<feature type="compositionally biased region" description="Gly residues" evidence="1">
    <location>
        <begin position="124"/>
        <end position="133"/>
    </location>
</feature>
<organism evidence="2 3">
    <name type="scientific">Brevibacterium salitolerans</name>
    <dbReference type="NCBI Taxonomy" id="1403566"/>
    <lineage>
        <taxon>Bacteria</taxon>
        <taxon>Bacillati</taxon>
        <taxon>Actinomycetota</taxon>
        <taxon>Actinomycetes</taxon>
        <taxon>Micrococcales</taxon>
        <taxon>Brevibacteriaceae</taxon>
        <taxon>Brevibacterium</taxon>
    </lineage>
</organism>
<sequence length="194" mass="18565">MLARGDLRMADYPAELIPQDALSSPAEAVDAVVAGGHSAGTPLTSASVLAPEAAARPEGTLLVPVVFGDGQAAATIRPGHRLRVYAAVDPLMDTGPPGGGGADGSGSGPDGPEQTDTRADEGADGGVLPGVGGPLSAGGAASGALVDDAAVAAVQAQGGGLGQGAMVVTLAVTERDAAALARASGSHLSFALLN</sequence>
<dbReference type="Proteomes" id="UP001500984">
    <property type="component" value="Unassembled WGS sequence"/>
</dbReference>
<accession>A0ABN2WHX8</accession>
<name>A0ABN2WHX8_9MICO</name>
<protein>
    <recommendedName>
        <fullName evidence="4">SAF domain-containing protein</fullName>
    </recommendedName>
</protein>
<feature type="compositionally biased region" description="Gly residues" evidence="1">
    <location>
        <begin position="96"/>
        <end position="109"/>
    </location>
</feature>
<evidence type="ECO:0000256" key="1">
    <source>
        <dbReference type="SAM" id="MobiDB-lite"/>
    </source>
</evidence>